<sequence>MKGFKNMCRYTKSGFSKSSSTPQIGTLERVFSATPKSENQQPPPAEEDIVDDDLVSPFIYPSNLGYSRNSFEKKTEEEDADGSDSEKDQDEEDSDGSDSEKGQEEEADTNDIPMDHGNYNYRQGWNPQSGPFRRSPTYLPIHPSLSYGNDGCPVCSHSDCPGCKSCTGGSGICPGCGHYPG</sequence>
<evidence type="ECO:0000256" key="1">
    <source>
        <dbReference type="SAM" id="MobiDB-lite"/>
    </source>
</evidence>
<dbReference type="Proteomes" id="UP000823674">
    <property type="component" value="Chromosome A02"/>
</dbReference>
<feature type="compositionally biased region" description="Acidic residues" evidence="1">
    <location>
        <begin position="45"/>
        <end position="54"/>
    </location>
</feature>
<dbReference type="EMBL" id="JADBGQ010000002">
    <property type="protein sequence ID" value="KAG5408830.1"/>
    <property type="molecule type" value="Genomic_DNA"/>
</dbReference>
<protein>
    <submittedName>
        <fullName evidence="2">Uncharacterized protein</fullName>
    </submittedName>
</protein>
<name>A0ABQ7ND52_BRACM</name>
<keyword evidence="3" id="KW-1185">Reference proteome</keyword>
<feature type="compositionally biased region" description="Acidic residues" evidence="1">
    <location>
        <begin position="77"/>
        <end position="97"/>
    </location>
</feature>
<organism evidence="2 3">
    <name type="scientific">Brassica rapa subsp. trilocularis</name>
    <dbReference type="NCBI Taxonomy" id="1813537"/>
    <lineage>
        <taxon>Eukaryota</taxon>
        <taxon>Viridiplantae</taxon>
        <taxon>Streptophyta</taxon>
        <taxon>Embryophyta</taxon>
        <taxon>Tracheophyta</taxon>
        <taxon>Spermatophyta</taxon>
        <taxon>Magnoliopsida</taxon>
        <taxon>eudicotyledons</taxon>
        <taxon>Gunneridae</taxon>
        <taxon>Pentapetalae</taxon>
        <taxon>rosids</taxon>
        <taxon>malvids</taxon>
        <taxon>Brassicales</taxon>
        <taxon>Brassicaceae</taxon>
        <taxon>Brassiceae</taxon>
        <taxon>Brassica</taxon>
    </lineage>
</organism>
<gene>
    <name evidence="2" type="primary">A02g501520.1_BraROA</name>
    <name evidence="2" type="ORF">IGI04_005149</name>
</gene>
<reference evidence="2 3" key="1">
    <citation type="submission" date="2021-03" db="EMBL/GenBank/DDBJ databases">
        <authorList>
            <person name="King G.J."/>
            <person name="Bancroft I."/>
            <person name="Baten A."/>
            <person name="Bloomfield J."/>
            <person name="Borpatragohain P."/>
            <person name="He Z."/>
            <person name="Irish N."/>
            <person name="Irwin J."/>
            <person name="Liu K."/>
            <person name="Mauleon R.P."/>
            <person name="Moore J."/>
            <person name="Morris R."/>
            <person name="Ostergaard L."/>
            <person name="Wang B."/>
            <person name="Wells R."/>
        </authorList>
    </citation>
    <scope>NUCLEOTIDE SEQUENCE [LARGE SCALE GENOMIC DNA]</scope>
    <source>
        <strain evidence="2">R-o-18</strain>
        <tissue evidence="2">Leaf</tissue>
    </source>
</reference>
<comment type="caution">
    <text evidence="2">The sequence shown here is derived from an EMBL/GenBank/DDBJ whole genome shotgun (WGS) entry which is preliminary data.</text>
</comment>
<feature type="region of interest" description="Disordered" evidence="1">
    <location>
        <begin position="1"/>
        <end position="140"/>
    </location>
</feature>
<proteinExistence type="predicted"/>
<evidence type="ECO:0000313" key="3">
    <source>
        <dbReference type="Proteomes" id="UP000823674"/>
    </source>
</evidence>
<feature type="compositionally biased region" description="Polar residues" evidence="1">
    <location>
        <begin position="120"/>
        <end position="129"/>
    </location>
</feature>
<feature type="compositionally biased region" description="Polar residues" evidence="1">
    <location>
        <begin position="13"/>
        <end position="24"/>
    </location>
</feature>
<evidence type="ECO:0000313" key="2">
    <source>
        <dbReference type="EMBL" id="KAG5408830.1"/>
    </source>
</evidence>
<accession>A0ABQ7ND52</accession>